<organism evidence="2 3">
    <name type="scientific">Aspergillus lentulus</name>
    <dbReference type="NCBI Taxonomy" id="293939"/>
    <lineage>
        <taxon>Eukaryota</taxon>
        <taxon>Fungi</taxon>
        <taxon>Dikarya</taxon>
        <taxon>Ascomycota</taxon>
        <taxon>Pezizomycotina</taxon>
        <taxon>Eurotiomycetes</taxon>
        <taxon>Eurotiomycetidae</taxon>
        <taxon>Eurotiales</taxon>
        <taxon>Aspergillaceae</taxon>
        <taxon>Aspergillus</taxon>
        <taxon>Aspergillus subgen. Fumigati</taxon>
    </lineage>
</organism>
<reference evidence="2" key="1">
    <citation type="journal article" date="2020" name="bioRxiv">
        <title>Genomic and phenotypic heterogeneity of clinical isolates of the human pathogens Aspergillus fumigatus, Aspergillus lentulus and Aspergillus fumigatiaffinis.</title>
        <authorList>
            <person name="dos Santos R.A.C."/>
            <person name="Steenwyk J.L."/>
            <person name="Rivero-Menendez O."/>
            <person name="Mead M.E."/>
            <person name="Silva L.P."/>
            <person name="Bastos R.W."/>
            <person name="Alastruey-Izquierdo A."/>
            <person name="Goldman G.H."/>
            <person name="Rokas A."/>
        </authorList>
    </citation>
    <scope>NUCLEOTIDE SEQUENCE</scope>
    <source>
        <strain evidence="2">CNM-CM8927</strain>
    </source>
</reference>
<dbReference type="EMBL" id="JAAAPU010000086">
    <property type="protein sequence ID" value="KAF4203173.1"/>
    <property type="molecule type" value="Genomic_DNA"/>
</dbReference>
<feature type="region of interest" description="Disordered" evidence="1">
    <location>
        <begin position="137"/>
        <end position="173"/>
    </location>
</feature>
<dbReference type="Proteomes" id="UP000649114">
    <property type="component" value="Unassembled WGS sequence"/>
</dbReference>
<reference evidence="2" key="2">
    <citation type="submission" date="2020-04" db="EMBL/GenBank/DDBJ databases">
        <authorList>
            <person name="Santos R.A.C."/>
            <person name="Steenwyk J.L."/>
            <person name="Rivero-Menendez O."/>
            <person name="Mead M.E."/>
            <person name="Silva L.P."/>
            <person name="Bastos R.W."/>
            <person name="Alastruey-Izquierdo A."/>
            <person name="Goldman G.H."/>
            <person name="Rokas A."/>
        </authorList>
    </citation>
    <scope>NUCLEOTIDE SEQUENCE</scope>
    <source>
        <strain evidence="2">CNM-CM8927</strain>
    </source>
</reference>
<gene>
    <name evidence="2" type="ORF">CNMCM8927_009097</name>
</gene>
<feature type="compositionally biased region" description="Polar residues" evidence="1">
    <location>
        <begin position="15"/>
        <end position="34"/>
    </location>
</feature>
<feature type="compositionally biased region" description="Basic and acidic residues" evidence="1">
    <location>
        <begin position="106"/>
        <end position="118"/>
    </location>
</feature>
<dbReference type="AlphaFoldDB" id="A0AAN5YMX5"/>
<feature type="region of interest" description="Disordered" evidence="1">
    <location>
        <begin position="103"/>
        <end position="125"/>
    </location>
</feature>
<feature type="compositionally biased region" description="Basic and acidic residues" evidence="1">
    <location>
        <begin position="1"/>
        <end position="11"/>
    </location>
</feature>
<evidence type="ECO:0000313" key="2">
    <source>
        <dbReference type="EMBL" id="KAF4203173.1"/>
    </source>
</evidence>
<accession>A0AAN5YMX5</accession>
<protein>
    <submittedName>
        <fullName evidence="2">Uncharacterized protein</fullName>
    </submittedName>
</protein>
<feature type="region of interest" description="Disordered" evidence="1">
    <location>
        <begin position="1"/>
        <end position="34"/>
    </location>
</feature>
<name>A0AAN5YMX5_ASPLE</name>
<comment type="caution">
    <text evidence="2">The sequence shown here is derived from an EMBL/GenBank/DDBJ whole genome shotgun (WGS) entry which is preliminary data.</text>
</comment>
<feature type="compositionally biased region" description="Basic and acidic residues" evidence="1">
    <location>
        <begin position="137"/>
        <end position="163"/>
    </location>
</feature>
<sequence length="308" mass="33763">MKERAERETRITQDLADTNAPSTSARIPQQPTPSVRSEVAALAEAGILGHLRRYKRAVVTAARCPFVVHQSNHVSAVEVYTAVAADVDSRDLRNMADLAEEGLEEVQAKRSRDEAGDRDGDDDERYNIYQKQLADIHDAREREDGDIRKKEEDYEGCADDHSKGNPAAPAIPGAVVASTSPTIVITKRQGSPWWLENLFDSRPGVDDVDQAVDGELLQPSDTGGGRSYKEECESNMLDGSDKKVCKGGEEERLKTTVWQQVLREVFRELKAATKRVGDGEWANGPGNYGDAPPIGLGVKAVAVPWLRA</sequence>
<evidence type="ECO:0000256" key="1">
    <source>
        <dbReference type="SAM" id="MobiDB-lite"/>
    </source>
</evidence>
<proteinExistence type="predicted"/>
<evidence type="ECO:0000313" key="3">
    <source>
        <dbReference type="Proteomes" id="UP000649114"/>
    </source>
</evidence>